<keyword evidence="10" id="KW-1185">Reference proteome</keyword>
<sequence length="391" mass="40345">MSPSETHSTKRGLRIAGVVGAVVAIAIVATGVLARSRGDTKLREWTEAQAIPTVAVAAPAASGDGDELKLPGRLEAYARAPLYARTSGYLKSWTADIGTPVKAGQLLAEIETPDLDQQLQQARADLATAQANEKLAGITAERWQKILQSNAVSKQDVDEKTGDLAAKRALVASAKANVDRYVAMKGFTRIVAPFDGIVTARNTDVGALVNAGSAAGQELFVVSDTRKLRVYVNVPQNSVPDVPSGTKATLTVPEHADKSYTATVEASAQSVNAQSGTTLMQLAVDNSAGELLPGAYANVSLALPHDALALSVPASALIFDAAGLRVATVGADNRVVMKPVTIARDYGKTIQIGSGLDANDRVIQNPPDGVVAGSEVRIAGSAAPAAPAAKG</sequence>
<dbReference type="Gene3D" id="2.40.50.100">
    <property type="match status" value="1"/>
</dbReference>
<evidence type="ECO:0000256" key="4">
    <source>
        <dbReference type="SAM" id="Phobius"/>
    </source>
</evidence>
<dbReference type="Pfam" id="PF25876">
    <property type="entry name" value="HH_MFP_RND"/>
    <property type="match status" value="1"/>
</dbReference>
<keyword evidence="4" id="KW-1133">Transmembrane helix</keyword>
<dbReference type="GO" id="GO:0015562">
    <property type="term" value="F:efflux transmembrane transporter activity"/>
    <property type="evidence" value="ECO:0007669"/>
    <property type="project" value="TreeGrafter"/>
</dbReference>
<evidence type="ECO:0000313" key="10">
    <source>
        <dbReference type="Proteomes" id="UP000550401"/>
    </source>
</evidence>
<keyword evidence="4" id="KW-0472">Membrane</keyword>
<dbReference type="SUPFAM" id="SSF111369">
    <property type="entry name" value="HlyD-like secretion proteins"/>
    <property type="match status" value="1"/>
</dbReference>
<dbReference type="InterPro" id="IPR058627">
    <property type="entry name" value="MdtA-like_C"/>
</dbReference>
<proteinExistence type="inferred from homology"/>
<dbReference type="Gene3D" id="2.40.420.20">
    <property type="match status" value="1"/>
</dbReference>
<dbReference type="InterPro" id="IPR058625">
    <property type="entry name" value="MdtA-like_BSH"/>
</dbReference>
<evidence type="ECO:0000259" key="6">
    <source>
        <dbReference type="Pfam" id="PF25917"/>
    </source>
</evidence>
<feature type="transmembrane region" description="Helical" evidence="4">
    <location>
        <begin position="12"/>
        <end position="34"/>
    </location>
</feature>
<evidence type="ECO:0000256" key="2">
    <source>
        <dbReference type="ARBA" id="ARBA00009477"/>
    </source>
</evidence>
<feature type="domain" description="CusB-like beta-barrel" evidence="7">
    <location>
        <begin position="231"/>
        <end position="302"/>
    </location>
</feature>
<evidence type="ECO:0000259" key="5">
    <source>
        <dbReference type="Pfam" id="PF25876"/>
    </source>
</evidence>
<dbReference type="Pfam" id="PF25954">
    <property type="entry name" value="Beta-barrel_RND_2"/>
    <property type="match status" value="1"/>
</dbReference>
<dbReference type="Pfam" id="PF25917">
    <property type="entry name" value="BSH_RND"/>
    <property type="match status" value="1"/>
</dbReference>
<dbReference type="GO" id="GO:1990281">
    <property type="term" value="C:efflux pump complex"/>
    <property type="evidence" value="ECO:0007669"/>
    <property type="project" value="TreeGrafter"/>
</dbReference>
<reference evidence="9 10" key="1">
    <citation type="submission" date="2020-07" db="EMBL/GenBank/DDBJ databases">
        <title>Genomic Encyclopedia of Type Strains, Phase IV (KMG-V): Genome sequencing to study the core and pangenomes of soil and plant-associated prokaryotes.</title>
        <authorList>
            <person name="Whitman W."/>
        </authorList>
    </citation>
    <scope>NUCLEOTIDE SEQUENCE [LARGE SCALE GENOMIC DNA]</scope>
    <source>
        <strain evidence="9 10">RH2WT43</strain>
    </source>
</reference>
<feature type="domain" description="Multidrug resistance protein MdtA-like alpha-helical hairpin" evidence="5">
    <location>
        <begin position="118"/>
        <end position="179"/>
    </location>
</feature>
<dbReference type="Pfam" id="PF25967">
    <property type="entry name" value="RND-MFP_C"/>
    <property type="match status" value="1"/>
</dbReference>
<evidence type="ECO:0000259" key="8">
    <source>
        <dbReference type="Pfam" id="PF25967"/>
    </source>
</evidence>
<dbReference type="RefSeq" id="WP_182532930.1">
    <property type="nucleotide sequence ID" value="NZ_JACGXL010000008.1"/>
</dbReference>
<comment type="similarity">
    <text evidence="2">Belongs to the membrane fusion protein (MFP) (TC 8.A.1) family.</text>
</comment>
<dbReference type="PANTHER" id="PTHR30469">
    <property type="entry name" value="MULTIDRUG RESISTANCE PROTEIN MDTA"/>
    <property type="match status" value="1"/>
</dbReference>
<protein>
    <submittedName>
        <fullName evidence="9">RND family efflux transporter MFP subunit</fullName>
    </submittedName>
</protein>
<comment type="caution">
    <text evidence="9">The sequence shown here is derived from an EMBL/GenBank/DDBJ whole genome shotgun (WGS) entry which is preliminary data.</text>
</comment>
<evidence type="ECO:0000259" key="7">
    <source>
        <dbReference type="Pfam" id="PF25954"/>
    </source>
</evidence>
<comment type="subcellular location">
    <subcellularLocation>
        <location evidence="1">Cell envelope</location>
    </subcellularLocation>
</comment>
<dbReference type="PANTHER" id="PTHR30469:SF37">
    <property type="entry name" value="RAGD PROTEIN"/>
    <property type="match status" value="1"/>
</dbReference>
<dbReference type="InterPro" id="IPR006143">
    <property type="entry name" value="RND_pump_MFP"/>
</dbReference>
<gene>
    <name evidence="9" type="ORF">FHW12_004152</name>
</gene>
<keyword evidence="3" id="KW-0813">Transport</keyword>
<organism evidence="9 10">
    <name type="scientific">Dokdonella fugitiva</name>
    <dbReference type="NCBI Taxonomy" id="328517"/>
    <lineage>
        <taxon>Bacteria</taxon>
        <taxon>Pseudomonadati</taxon>
        <taxon>Pseudomonadota</taxon>
        <taxon>Gammaproteobacteria</taxon>
        <taxon>Lysobacterales</taxon>
        <taxon>Rhodanobacteraceae</taxon>
        <taxon>Dokdonella</taxon>
    </lineage>
</organism>
<evidence type="ECO:0000256" key="1">
    <source>
        <dbReference type="ARBA" id="ARBA00004196"/>
    </source>
</evidence>
<dbReference type="NCBIfam" id="TIGR01730">
    <property type="entry name" value="RND_mfp"/>
    <property type="match status" value="1"/>
</dbReference>
<feature type="domain" description="Multidrug resistance protein MdtA-like barrel-sandwich hybrid" evidence="6">
    <location>
        <begin position="83"/>
        <end position="215"/>
    </location>
</feature>
<accession>A0A839F1D2</accession>
<name>A0A839F1D2_9GAMM</name>
<dbReference type="Proteomes" id="UP000550401">
    <property type="component" value="Unassembled WGS sequence"/>
</dbReference>
<dbReference type="EMBL" id="JACGXL010000008">
    <property type="protein sequence ID" value="MBA8889905.1"/>
    <property type="molecule type" value="Genomic_DNA"/>
</dbReference>
<dbReference type="InterPro" id="IPR058624">
    <property type="entry name" value="MdtA-like_HH"/>
</dbReference>
<dbReference type="InterPro" id="IPR058792">
    <property type="entry name" value="Beta-barrel_RND_2"/>
</dbReference>
<dbReference type="AlphaFoldDB" id="A0A839F1D2"/>
<dbReference type="Gene3D" id="1.10.287.470">
    <property type="entry name" value="Helix hairpin bin"/>
    <property type="match status" value="1"/>
</dbReference>
<keyword evidence="4" id="KW-0812">Transmembrane</keyword>
<dbReference type="Gene3D" id="2.40.30.170">
    <property type="match status" value="1"/>
</dbReference>
<feature type="domain" description="Multidrug resistance protein MdtA-like C-terminal permuted SH3" evidence="8">
    <location>
        <begin position="309"/>
        <end position="363"/>
    </location>
</feature>
<evidence type="ECO:0000313" key="9">
    <source>
        <dbReference type="EMBL" id="MBA8889905.1"/>
    </source>
</evidence>
<evidence type="ECO:0000256" key="3">
    <source>
        <dbReference type="ARBA" id="ARBA00022448"/>
    </source>
</evidence>